<comment type="caution">
    <text evidence="1">The sequence shown here is derived from an EMBL/GenBank/DDBJ whole genome shotgun (WGS) entry which is preliminary data.</text>
</comment>
<accession>A0A7J8X7T0</accession>
<evidence type="ECO:0008006" key="3">
    <source>
        <dbReference type="Google" id="ProtNLM"/>
    </source>
</evidence>
<dbReference type="EMBL" id="JABFAA010000006">
    <property type="protein sequence ID" value="MBA0683331.1"/>
    <property type="molecule type" value="Genomic_DNA"/>
</dbReference>
<evidence type="ECO:0000313" key="2">
    <source>
        <dbReference type="Proteomes" id="UP000593577"/>
    </source>
</evidence>
<evidence type="ECO:0000313" key="1">
    <source>
        <dbReference type="EMBL" id="MBA0683331.1"/>
    </source>
</evidence>
<organism evidence="1 2">
    <name type="scientific">Gossypium aridum</name>
    <name type="common">American cotton</name>
    <name type="synonym">Erioxylum aridum</name>
    <dbReference type="NCBI Taxonomy" id="34290"/>
    <lineage>
        <taxon>Eukaryota</taxon>
        <taxon>Viridiplantae</taxon>
        <taxon>Streptophyta</taxon>
        <taxon>Embryophyta</taxon>
        <taxon>Tracheophyta</taxon>
        <taxon>Spermatophyta</taxon>
        <taxon>Magnoliopsida</taxon>
        <taxon>eudicotyledons</taxon>
        <taxon>Gunneridae</taxon>
        <taxon>Pentapetalae</taxon>
        <taxon>rosids</taxon>
        <taxon>malvids</taxon>
        <taxon>Malvales</taxon>
        <taxon>Malvaceae</taxon>
        <taxon>Malvoideae</taxon>
        <taxon>Gossypium</taxon>
    </lineage>
</organism>
<feature type="non-terminal residue" evidence="1">
    <location>
        <position position="1"/>
    </location>
</feature>
<keyword evidence="2" id="KW-1185">Reference proteome</keyword>
<sequence>NYLPLSTSQLIAQNFVDVTTLAFACLNPQPKSRPTMKEVCEEIFGTKNP</sequence>
<name>A0A7J8X7T0_GOSAI</name>
<dbReference type="AlphaFoldDB" id="A0A7J8X7T0"/>
<protein>
    <recommendedName>
        <fullName evidence="3">Protein kinase domain-containing protein</fullName>
    </recommendedName>
</protein>
<gene>
    <name evidence="1" type="ORF">Goari_024998</name>
</gene>
<dbReference type="Proteomes" id="UP000593577">
    <property type="component" value="Unassembled WGS sequence"/>
</dbReference>
<proteinExistence type="predicted"/>
<reference evidence="1 2" key="1">
    <citation type="journal article" date="2019" name="Genome Biol. Evol.">
        <title>Insights into the evolution of the New World diploid cottons (Gossypium, subgenus Houzingenia) based on genome sequencing.</title>
        <authorList>
            <person name="Grover C.E."/>
            <person name="Arick M.A. 2nd"/>
            <person name="Thrash A."/>
            <person name="Conover J.L."/>
            <person name="Sanders W.S."/>
            <person name="Peterson D.G."/>
            <person name="Frelichowski J.E."/>
            <person name="Scheffler J.A."/>
            <person name="Scheffler B.E."/>
            <person name="Wendel J.F."/>
        </authorList>
    </citation>
    <scope>NUCLEOTIDE SEQUENCE [LARGE SCALE GENOMIC DNA]</scope>
    <source>
        <strain evidence="1">185</strain>
        <tissue evidence="1">Leaf</tissue>
    </source>
</reference>